<evidence type="ECO:0008006" key="6">
    <source>
        <dbReference type="Google" id="ProtNLM"/>
    </source>
</evidence>
<name>A0A8H6L6N2_9LECA</name>
<dbReference type="OrthoDB" id="20872at2759"/>
<protein>
    <recommendedName>
        <fullName evidence="6">Ankyrin repeat protein</fullName>
    </recommendedName>
</protein>
<keyword evidence="5" id="KW-1185">Reference proteome</keyword>
<feature type="repeat" description="ANK" evidence="3">
    <location>
        <begin position="145"/>
        <end position="177"/>
    </location>
</feature>
<feature type="repeat" description="ANK" evidence="3">
    <location>
        <begin position="183"/>
        <end position="215"/>
    </location>
</feature>
<dbReference type="Proteomes" id="UP000578531">
    <property type="component" value="Unassembled WGS sequence"/>
</dbReference>
<reference evidence="4 5" key="1">
    <citation type="journal article" date="2020" name="Genomics">
        <title>Complete, high-quality genomes from long-read metagenomic sequencing of two wolf lichen thalli reveals enigmatic genome architecture.</title>
        <authorList>
            <person name="McKenzie S.K."/>
            <person name="Walston R.F."/>
            <person name="Allen J.L."/>
        </authorList>
    </citation>
    <scope>NUCLEOTIDE SEQUENCE [LARGE SCALE GENOMIC DNA]</scope>
    <source>
        <strain evidence="4">WasteWater2</strain>
    </source>
</reference>
<dbReference type="InterPro" id="IPR002110">
    <property type="entry name" value="Ankyrin_rpt"/>
</dbReference>
<dbReference type="InterPro" id="IPR036770">
    <property type="entry name" value="Ankyrin_rpt-contain_sf"/>
</dbReference>
<gene>
    <name evidence="4" type="ORF">HO173_003869</name>
</gene>
<evidence type="ECO:0000313" key="4">
    <source>
        <dbReference type="EMBL" id="KAF6237668.1"/>
    </source>
</evidence>
<dbReference type="GeneID" id="59285534"/>
<dbReference type="PROSITE" id="PS50297">
    <property type="entry name" value="ANK_REP_REGION"/>
    <property type="match status" value="1"/>
</dbReference>
<dbReference type="EMBL" id="JACCJC010000012">
    <property type="protein sequence ID" value="KAF6237668.1"/>
    <property type="molecule type" value="Genomic_DNA"/>
</dbReference>
<dbReference type="SUPFAM" id="SSF48403">
    <property type="entry name" value="Ankyrin repeat"/>
    <property type="match status" value="1"/>
</dbReference>
<evidence type="ECO:0000256" key="1">
    <source>
        <dbReference type="ARBA" id="ARBA00022737"/>
    </source>
</evidence>
<comment type="caution">
    <text evidence="4">The sequence shown here is derived from an EMBL/GenBank/DDBJ whole genome shotgun (WGS) entry which is preliminary data.</text>
</comment>
<dbReference type="Pfam" id="PF12796">
    <property type="entry name" value="Ank_2"/>
    <property type="match status" value="1"/>
</dbReference>
<dbReference type="PROSITE" id="PS50088">
    <property type="entry name" value="ANK_REPEAT"/>
    <property type="match status" value="2"/>
</dbReference>
<dbReference type="PANTHER" id="PTHR24198">
    <property type="entry name" value="ANKYRIN REPEAT AND PROTEIN KINASE DOMAIN-CONTAINING PROTEIN"/>
    <property type="match status" value="1"/>
</dbReference>
<dbReference type="RefSeq" id="XP_037166986.1">
    <property type="nucleotide sequence ID" value="XM_037305793.1"/>
</dbReference>
<sequence>MCRERPLAELAFLVEGLIGDHQIFESFGYENLHERGYLTYERWIAWTNSKIIEAQDHLDRILHATGHSEGVNDVDTAVNDNLAEEPLAHPSMLSGPSWKPHFVGPEDQDSRSLSLAASSGLVAETQRLLDKGINPNEPPSLSTDGFTTILVEAIRNGHQQVVNLLIAYGANVDGASQEGLLDESNSPLIAAIYKGESEIITQLLDHGANLRILSHIKQEDQWLIARSLIDHGADGTLLLLSLEDQKLADPRLLYVLQDGGANIYLTRPIPILTQDHDLSLRLSVTMSRTCITCVSVPDR</sequence>
<dbReference type="AlphaFoldDB" id="A0A8H6L6N2"/>
<proteinExistence type="predicted"/>
<organism evidence="4 5">
    <name type="scientific">Letharia columbiana</name>
    <dbReference type="NCBI Taxonomy" id="112416"/>
    <lineage>
        <taxon>Eukaryota</taxon>
        <taxon>Fungi</taxon>
        <taxon>Dikarya</taxon>
        <taxon>Ascomycota</taxon>
        <taxon>Pezizomycotina</taxon>
        <taxon>Lecanoromycetes</taxon>
        <taxon>OSLEUM clade</taxon>
        <taxon>Lecanoromycetidae</taxon>
        <taxon>Lecanorales</taxon>
        <taxon>Lecanorineae</taxon>
        <taxon>Parmeliaceae</taxon>
        <taxon>Letharia</taxon>
    </lineage>
</organism>
<evidence type="ECO:0000313" key="5">
    <source>
        <dbReference type="Proteomes" id="UP000578531"/>
    </source>
</evidence>
<keyword evidence="2 3" id="KW-0040">ANK repeat</keyword>
<dbReference type="GO" id="GO:0005737">
    <property type="term" value="C:cytoplasm"/>
    <property type="evidence" value="ECO:0007669"/>
    <property type="project" value="TreeGrafter"/>
</dbReference>
<dbReference type="SMART" id="SM00248">
    <property type="entry name" value="ANK"/>
    <property type="match status" value="3"/>
</dbReference>
<dbReference type="PANTHER" id="PTHR24198:SF165">
    <property type="entry name" value="ANKYRIN REPEAT-CONTAINING PROTEIN-RELATED"/>
    <property type="match status" value="1"/>
</dbReference>
<evidence type="ECO:0000256" key="3">
    <source>
        <dbReference type="PROSITE-ProRule" id="PRU00023"/>
    </source>
</evidence>
<keyword evidence="1" id="KW-0677">Repeat</keyword>
<evidence type="ECO:0000256" key="2">
    <source>
        <dbReference type="ARBA" id="ARBA00023043"/>
    </source>
</evidence>
<accession>A0A8H6L6N2</accession>
<dbReference type="Gene3D" id="1.25.40.20">
    <property type="entry name" value="Ankyrin repeat-containing domain"/>
    <property type="match status" value="1"/>
</dbReference>